<evidence type="ECO:0000313" key="5">
    <source>
        <dbReference type="EMBL" id="MBC2607148.1"/>
    </source>
</evidence>
<dbReference type="Gene3D" id="3.55.50.30">
    <property type="match status" value="1"/>
</dbReference>
<sequence>MSDESKPSDPRREERIKEEASEWIAKHDRGITAQEQDAFFDWLAEDPDHAAVYREREAVWRSMDLLAQWRPEHSLEPNPDLLAVPEKRASVVWYRFVSGLAAVLAMTLLVWNFVSDGDDGAVTLLASGESARFYEHHVLEDGSIVELNRGAQVSVRFLDDKRLIDLLSGEAHFTVAKDVNRPFVVRARGAVVQAVGTAFNVSLNPDQVEVIVTEGRVLMNPSIATTNESIVEEKEPLVRKLHAGQFSVVALNKEPVAPVVQDVEEEEISQRLAWKNEMLDFTDTPLSEVILEFNRRNHTQIVIADVALNAIPVTAAFRPNRLDEFVELLVLTDHVRAERVGLSKIILHSGE</sequence>
<dbReference type="Pfam" id="PF04773">
    <property type="entry name" value="FecR"/>
    <property type="match status" value="1"/>
</dbReference>
<organism evidence="5 6">
    <name type="scientific">Pelagicoccus albus</name>
    <dbReference type="NCBI Taxonomy" id="415222"/>
    <lineage>
        <taxon>Bacteria</taxon>
        <taxon>Pseudomonadati</taxon>
        <taxon>Verrucomicrobiota</taxon>
        <taxon>Opitutia</taxon>
        <taxon>Puniceicoccales</taxon>
        <taxon>Pelagicoccaceae</taxon>
        <taxon>Pelagicoccus</taxon>
    </lineage>
</organism>
<keyword evidence="2" id="KW-0472">Membrane</keyword>
<dbReference type="PIRSF" id="PIRSF018266">
    <property type="entry name" value="FecR"/>
    <property type="match status" value="1"/>
</dbReference>
<keyword evidence="2" id="KW-0812">Transmembrane</keyword>
<dbReference type="GO" id="GO:0016989">
    <property type="term" value="F:sigma factor antagonist activity"/>
    <property type="evidence" value="ECO:0007669"/>
    <property type="project" value="TreeGrafter"/>
</dbReference>
<dbReference type="PANTHER" id="PTHR30273:SF2">
    <property type="entry name" value="PROTEIN FECR"/>
    <property type="match status" value="1"/>
</dbReference>
<dbReference type="AlphaFoldDB" id="A0A7X1B7L8"/>
<evidence type="ECO:0000313" key="6">
    <source>
        <dbReference type="Proteomes" id="UP000526501"/>
    </source>
</evidence>
<dbReference type="InterPro" id="IPR012373">
    <property type="entry name" value="Ferrdict_sens_TM"/>
</dbReference>
<evidence type="ECO:0000259" key="4">
    <source>
        <dbReference type="Pfam" id="PF16220"/>
    </source>
</evidence>
<dbReference type="EMBL" id="JACHVC010000012">
    <property type="protein sequence ID" value="MBC2607148.1"/>
    <property type="molecule type" value="Genomic_DNA"/>
</dbReference>
<feature type="domain" description="FecR protein" evidence="3">
    <location>
        <begin position="138"/>
        <end position="217"/>
    </location>
</feature>
<dbReference type="PANTHER" id="PTHR30273">
    <property type="entry name" value="PERIPLASMIC SIGNAL SENSOR AND SIGMA FACTOR ACTIVATOR FECR-RELATED"/>
    <property type="match status" value="1"/>
</dbReference>
<keyword evidence="6" id="KW-1185">Reference proteome</keyword>
<feature type="domain" description="FecR N-terminal" evidence="4">
    <location>
        <begin position="18"/>
        <end position="58"/>
    </location>
</feature>
<evidence type="ECO:0000259" key="3">
    <source>
        <dbReference type="Pfam" id="PF04773"/>
    </source>
</evidence>
<dbReference type="InterPro" id="IPR006860">
    <property type="entry name" value="FecR"/>
</dbReference>
<dbReference type="RefSeq" id="WP_185661005.1">
    <property type="nucleotide sequence ID" value="NZ_CAWPOO010000012.1"/>
</dbReference>
<protein>
    <submittedName>
        <fullName evidence="5">FecR domain-containing protein</fullName>
    </submittedName>
</protein>
<feature type="region of interest" description="Disordered" evidence="1">
    <location>
        <begin position="1"/>
        <end position="21"/>
    </location>
</feature>
<reference evidence="5 6" key="1">
    <citation type="submission" date="2020-07" db="EMBL/GenBank/DDBJ databases">
        <authorList>
            <person name="Feng X."/>
        </authorList>
    </citation>
    <scope>NUCLEOTIDE SEQUENCE [LARGE SCALE GENOMIC DNA]</scope>
    <source>
        <strain evidence="5 6">JCM23202</strain>
    </source>
</reference>
<evidence type="ECO:0000256" key="2">
    <source>
        <dbReference type="SAM" id="Phobius"/>
    </source>
</evidence>
<comment type="caution">
    <text evidence="5">The sequence shown here is derived from an EMBL/GenBank/DDBJ whole genome shotgun (WGS) entry which is preliminary data.</text>
</comment>
<dbReference type="InterPro" id="IPR032623">
    <property type="entry name" value="FecR_N"/>
</dbReference>
<evidence type="ECO:0000256" key="1">
    <source>
        <dbReference type="SAM" id="MobiDB-lite"/>
    </source>
</evidence>
<dbReference type="Gene3D" id="2.60.120.1440">
    <property type="match status" value="1"/>
</dbReference>
<name>A0A7X1B7L8_9BACT</name>
<proteinExistence type="predicted"/>
<accession>A0A7X1B7L8</accession>
<dbReference type="Pfam" id="PF16220">
    <property type="entry name" value="DUF4880"/>
    <property type="match status" value="1"/>
</dbReference>
<gene>
    <name evidence="5" type="ORF">H5P27_13930</name>
</gene>
<dbReference type="Proteomes" id="UP000526501">
    <property type="component" value="Unassembled WGS sequence"/>
</dbReference>
<keyword evidence="2" id="KW-1133">Transmembrane helix</keyword>
<feature type="transmembrane region" description="Helical" evidence="2">
    <location>
        <begin position="92"/>
        <end position="114"/>
    </location>
</feature>